<evidence type="ECO:0000313" key="1">
    <source>
        <dbReference type="EMBL" id="GLZ77693.1"/>
    </source>
</evidence>
<evidence type="ECO:0000313" key="2">
    <source>
        <dbReference type="Proteomes" id="UP001165079"/>
    </source>
</evidence>
<name>A0A9W6W966_9ACTN</name>
<gene>
    <name evidence="1" type="ORF">Afil01_25000</name>
</gene>
<dbReference type="AlphaFoldDB" id="A0A9W6W966"/>
<reference evidence="1" key="1">
    <citation type="submission" date="2023-03" db="EMBL/GenBank/DDBJ databases">
        <title>Actinorhabdospora filicis NBRC 111898.</title>
        <authorList>
            <person name="Ichikawa N."/>
            <person name="Sato H."/>
            <person name="Tonouchi N."/>
        </authorList>
    </citation>
    <scope>NUCLEOTIDE SEQUENCE</scope>
    <source>
        <strain evidence="1">NBRC 111898</strain>
    </source>
</reference>
<dbReference type="InterPro" id="IPR011047">
    <property type="entry name" value="Quinoprotein_ADH-like_sf"/>
</dbReference>
<dbReference type="Proteomes" id="UP001165079">
    <property type="component" value="Unassembled WGS sequence"/>
</dbReference>
<organism evidence="1 2">
    <name type="scientific">Actinorhabdospora filicis</name>
    <dbReference type="NCBI Taxonomy" id="1785913"/>
    <lineage>
        <taxon>Bacteria</taxon>
        <taxon>Bacillati</taxon>
        <taxon>Actinomycetota</taxon>
        <taxon>Actinomycetes</taxon>
        <taxon>Micromonosporales</taxon>
        <taxon>Micromonosporaceae</taxon>
        <taxon>Actinorhabdospora</taxon>
    </lineage>
</organism>
<dbReference type="RefSeq" id="WP_285662786.1">
    <property type="nucleotide sequence ID" value="NZ_BSTX01000001.1"/>
</dbReference>
<dbReference type="EMBL" id="BSTX01000001">
    <property type="protein sequence ID" value="GLZ77693.1"/>
    <property type="molecule type" value="Genomic_DNA"/>
</dbReference>
<proteinExistence type="predicted"/>
<comment type="caution">
    <text evidence="1">The sequence shown here is derived from an EMBL/GenBank/DDBJ whole genome shotgun (WGS) entry which is preliminary data.</text>
</comment>
<sequence length="381" mass="39537">MTDTARARRRLLVLLLVVLAAVVVFIGSLTLRSEPSRAAADPLWTARVSDVSVPLEAHVAGATVAVFTGSTVEYLDKVSGVARRSVPFAAGHTTRVLAGTRLVLGQIDDENRSGQWRVVDMATGEDGFGLRRGWDDGASLQEVVTDKALAFVRCAGQSCDVVAYGLADGSELWSGKVCGTENSLLPWAGTSTAVFTGCAPTPVDLNTGASPAWAPVIQPRFCQGVLFDLGEPGVFKRLDPATGAEMWRATWSDCGGVGGLLHDDDGSRVLDLATGAVYPLPSGEKLLTALDGVAVAASGRTLTGNVGGSRAWTVDLGSGSGELRAVAGDGTVLVGDGTKSWAVNVLNGETWELPGENPVAVEGGLVLTVTPDGQLRARIGW</sequence>
<accession>A0A9W6W966</accession>
<keyword evidence="2" id="KW-1185">Reference proteome</keyword>
<dbReference type="SUPFAM" id="SSF50998">
    <property type="entry name" value="Quinoprotein alcohol dehydrogenase-like"/>
    <property type="match status" value="1"/>
</dbReference>
<protein>
    <submittedName>
        <fullName evidence="1">Uncharacterized protein</fullName>
    </submittedName>
</protein>